<dbReference type="EMBL" id="CP151800">
    <property type="protein sequence ID" value="WZV96284.1"/>
    <property type="molecule type" value="Genomic_DNA"/>
</dbReference>
<dbReference type="RefSeq" id="WP_342320601.1">
    <property type="nucleotide sequence ID" value="NZ_CP151800.1"/>
</dbReference>
<reference evidence="1 2" key="1">
    <citation type="submission" date="2024-04" db="EMBL/GenBank/DDBJ databases">
        <title>Kosakonia calanthae sp. nov., a halophilic bacterium isolated from leaves of Calanthe tiplacata.</title>
        <authorList>
            <person name="Wu P."/>
        </authorList>
    </citation>
    <scope>NUCLEOTIDE SEQUENCE [LARGE SCALE GENOMIC DNA]</scope>
    <source>
        <strain evidence="1 2">BYX6</strain>
    </source>
</reference>
<accession>A0ABZ3AZK3</accession>
<protein>
    <recommendedName>
        <fullName evidence="3">Dynamin family protein</fullName>
    </recommendedName>
</protein>
<dbReference type="Proteomes" id="UP001466893">
    <property type="component" value="Chromosome"/>
</dbReference>
<dbReference type="Gene3D" id="3.40.50.300">
    <property type="entry name" value="P-loop containing nucleotide triphosphate hydrolases"/>
    <property type="match status" value="1"/>
</dbReference>
<name>A0ABZ3AZK3_9ENTR</name>
<proteinExistence type="predicted"/>
<gene>
    <name evidence="1" type="ORF">AAEY27_11300</name>
</gene>
<sequence length="705" mass="78113">MSVNIQTLTALRSALQAALEICIKGESDSESIENTNKIVNTLRQVELTILLNNTATYAIAGTQGAGKTTLAKEILGIHDRWLKPNPGRGEQIPLFIEQRRDIAPGEQQGVFVCLNGETGELAPDKRVSESEFTELLQDWTGLVNTKTEEGYRILYPKLLISAHDTFIDEDAHWVLLPGYEIANSRNHRWQEMMRHVLLNARGVIVVTDQTLLANASQNAVQKDLRGNFAERPPVVVISRTESLSAAERDEVRASAAKIFNPSTTDNIINIVTTGVGNRDQWIDALYDAFRGHLLNSAASESAALERTMDLIRNDVGEIINSLKALHNAITSDDDAVEEILSAFDTSVDRYERELRRHLERELTEHKNAAFAACEARYKEEEEGLWNNAKILGRRFMAQGVEIDRIRKQRVLDAWASSYNNVDLHDRYFRVFDISNRKTLAAQGLLPEKPRDSALLAIADSAASKMGYLCDDTQPQHNAPAQSDPGIEQTLRTLLYKPTPSANERRLPALEKTLAVFPALAMELPRATLVLQNLAADAAQLGAEVLPNQIFDALFGRGENYYPIRTALGALIGIDAADGNVDGEYNPDAPDGVAAIALLGKAAVVASVAYGAYQLAGVIRDSDRAQIHAMKRLLEELAFSNTESIVGQYRDVMADMRNLLEHNLKQHFGSKDVLTERSEIILAIKKLAAVQKEARRYETHVQQILA</sequence>
<dbReference type="InterPro" id="IPR027417">
    <property type="entry name" value="P-loop_NTPase"/>
</dbReference>
<evidence type="ECO:0008006" key="3">
    <source>
        <dbReference type="Google" id="ProtNLM"/>
    </source>
</evidence>
<evidence type="ECO:0000313" key="1">
    <source>
        <dbReference type="EMBL" id="WZV96284.1"/>
    </source>
</evidence>
<keyword evidence="2" id="KW-1185">Reference proteome</keyword>
<organism evidence="1 2">
    <name type="scientific">Kosakonia calanthes</name>
    <dbReference type="NCBI Taxonomy" id="3139408"/>
    <lineage>
        <taxon>Bacteria</taxon>
        <taxon>Pseudomonadati</taxon>
        <taxon>Pseudomonadota</taxon>
        <taxon>Gammaproteobacteria</taxon>
        <taxon>Enterobacterales</taxon>
        <taxon>Enterobacteriaceae</taxon>
        <taxon>Kosakonia</taxon>
    </lineage>
</organism>
<dbReference type="SUPFAM" id="SSF52540">
    <property type="entry name" value="P-loop containing nucleoside triphosphate hydrolases"/>
    <property type="match status" value="1"/>
</dbReference>
<evidence type="ECO:0000313" key="2">
    <source>
        <dbReference type="Proteomes" id="UP001466893"/>
    </source>
</evidence>